<evidence type="ECO:0000313" key="5">
    <source>
        <dbReference type="EMBL" id="SVD35255.1"/>
    </source>
</evidence>
<reference evidence="5" key="1">
    <citation type="submission" date="2018-05" db="EMBL/GenBank/DDBJ databases">
        <authorList>
            <person name="Lanie J.A."/>
            <person name="Ng W.-L."/>
            <person name="Kazmierczak K.M."/>
            <person name="Andrzejewski T.M."/>
            <person name="Davidsen T.M."/>
            <person name="Wayne K.J."/>
            <person name="Tettelin H."/>
            <person name="Glass J.I."/>
            <person name="Rusch D."/>
            <person name="Podicherti R."/>
            <person name="Tsui H.-C.T."/>
            <person name="Winkler M.E."/>
        </authorList>
    </citation>
    <scope>NUCLEOTIDE SEQUENCE</scope>
</reference>
<evidence type="ECO:0000256" key="1">
    <source>
        <dbReference type="ARBA" id="ARBA00022737"/>
    </source>
</evidence>
<dbReference type="SUPFAM" id="SSF52540">
    <property type="entry name" value="P-loop containing nucleoside triphosphate hydrolases"/>
    <property type="match status" value="1"/>
</dbReference>
<sequence length="277" mass="31395">MLTLSGVEKSFGGRTLFSEASLQLNRGDRLGLVGPNGAGKSTLFNLILGEESVDKGKVERLRNLELGFLPQESLPVKDGTVLELVLSFSPEYLAALGKILRGEHVESDEYELYNEKGGPQLEAKAKRILAGLSFRDSDHVRLAREMSGGWIMRAHLGRLLVQEPDLLMLDEPTNHLDLEALIWVQEYLKNYPGAILLISHDREFINQLVHGILEIRRERLFRWTGNYDSFLQQRDAHETQQLAAHKNQQRQIDHLQTFVDRFGAKNTKATQAKSKQK</sequence>
<feature type="domain" description="ABC transporter" evidence="4">
    <location>
        <begin position="2"/>
        <end position="242"/>
    </location>
</feature>
<dbReference type="CDD" id="cd03221">
    <property type="entry name" value="ABCF_EF-3"/>
    <property type="match status" value="1"/>
</dbReference>
<keyword evidence="3" id="KW-0067">ATP-binding</keyword>
<proteinExistence type="predicted"/>
<dbReference type="Pfam" id="PF12848">
    <property type="entry name" value="ABC_tran_Xtn"/>
    <property type="match status" value="1"/>
</dbReference>
<dbReference type="PROSITE" id="PS50893">
    <property type="entry name" value="ABC_TRANSPORTER_2"/>
    <property type="match status" value="1"/>
</dbReference>
<accession>A0A382UN56</accession>
<keyword evidence="2" id="KW-0547">Nucleotide-binding</keyword>
<keyword evidence="1" id="KW-0677">Repeat</keyword>
<dbReference type="InterPro" id="IPR032781">
    <property type="entry name" value="ABC_tran_Xtn"/>
</dbReference>
<protein>
    <recommendedName>
        <fullName evidence="4">ABC transporter domain-containing protein</fullName>
    </recommendedName>
</protein>
<dbReference type="GO" id="GO:0005524">
    <property type="term" value="F:ATP binding"/>
    <property type="evidence" value="ECO:0007669"/>
    <property type="project" value="UniProtKB-KW"/>
</dbReference>
<dbReference type="Pfam" id="PF00005">
    <property type="entry name" value="ABC_tran"/>
    <property type="match status" value="1"/>
</dbReference>
<dbReference type="GO" id="GO:0016887">
    <property type="term" value="F:ATP hydrolysis activity"/>
    <property type="evidence" value="ECO:0007669"/>
    <property type="project" value="InterPro"/>
</dbReference>
<dbReference type="Gene3D" id="3.40.50.300">
    <property type="entry name" value="P-loop containing nucleotide triphosphate hydrolases"/>
    <property type="match status" value="1"/>
</dbReference>
<evidence type="ECO:0000256" key="3">
    <source>
        <dbReference type="ARBA" id="ARBA00022840"/>
    </source>
</evidence>
<dbReference type="FunFam" id="3.40.50.300:FF:000011">
    <property type="entry name" value="Putative ABC transporter ATP-binding component"/>
    <property type="match status" value="1"/>
</dbReference>
<organism evidence="5">
    <name type="scientific">marine metagenome</name>
    <dbReference type="NCBI Taxonomy" id="408172"/>
    <lineage>
        <taxon>unclassified sequences</taxon>
        <taxon>metagenomes</taxon>
        <taxon>ecological metagenomes</taxon>
    </lineage>
</organism>
<dbReference type="InterPro" id="IPR050611">
    <property type="entry name" value="ABCF"/>
</dbReference>
<feature type="non-terminal residue" evidence="5">
    <location>
        <position position="277"/>
    </location>
</feature>
<evidence type="ECO:0000259" key="4">
    <source>
        <dbReference type="PROSITE" id="PS50893"/>
    </source>
</evidence>
<gene>
    <name evidence="5" type="ORF">METZ01_LOCUS388109</name>
</gene>
<dbReference type="AlphaFoldDB" id="A0A382UN56"/>
<dbReference type="InterPro" id="IPR027417">
    <property type="entry name" value="P-loop_NTPase"/>
</dbReference>
<dbReference type="PANTHER" id="PTHR19211">
    <property type="entry name" value="ATP-BINDING TRANSPORT PROTEIN-RELATED"/>
    <property type="match status" value="1"/>
</dbReference>
<dbReference type="InterPro" id="IPR003593">
    <property type="entry name" value="AAA+_ATPase"/>
</dbReference>
<dbReference type="EMBL" id="UINC01145242">
    <property type="protein sequence ID" value="SVD35255.1"/>
    <property type="molecule type" value="Genomic_DNA"/>
</dbReference>
<dbReference type="PANTHER" id="PTHR19211:SF14">
    <property type="entry name" value="ATP-BINDING CASSETTE SUB-FAMILY F MEMBER 1"/>
    <property type="match status" value="1"/>
</dbReference>
<dbReference type="InterPro" id="IPR003439">
    <property type="entry name" value="ABC_transporter-like_ATP-bd"/>
</dbReference>
<dbReference type="SMART" id="SM00382">
    <property type="entry name" value="AAA"/>
    <property type="match status" value="1"/>
</dbReference>
<name>A0A382UN56_9ZZZZ</name>
<evidence type="ECO:0000256" key="2">
    <source>
        <dbReference type="ARBA" id="ARBA00022741"/>
    </source>
</evidence>